<keyword evidence="1" id="KW-0472">Membrane</keyword>
<proteinExistence type="predicted"/>
<gene>
    <name evidence="2" type="ORF">FCC1311_018012</name>
</gene>
<comment type="caution">
    <text evidence="2">The sequence shown here is derived from an EMBL/GenBank/DDBJ whole genome shotgun (WGS) entry which is preliminary data.</text>
</comment>
<dbReference type="AlphaFoldDB" id="A0A2R5G3I8"/>
<feature type="transmembrane region" description="Helical" evidence="1">
    <location>
        <begin position="162"/>
        <end position="180"/>
    </location>
</feature>
<evidence type="ECO:0000313" key="2">
    <source>
        <dbReference type="EMBL" id="GBG25582.1"/>
    </source>
</evidence>
<feature type="transmembrane region" description="Helical" evidence="1">
    <location>
        <begin position="433"/>
        <end position="454"/>
    </location>
</feature>
<dbReference type="EMBL" id="BEYU01000013">
    <property type="protein sequence ID" value="GBG25582.1"/>
    <property type="molecule type" value="Genomic_DNA"/>
</dbReference>
<keyword evidence="1" id="KW-1133">Transmembrane helix</keyword>
<dbReference type="Proteomes" id="UP000241890">
    <property type="component" value="Unassembled WGS sequence"/>
</dbReference>
<sequence length="549" mass="60088">MSTLPLEDVAGSATSAAPIHATALVNTQHTTPHESALNCGAANVDSLKRISNIGLESNFVEDARVTLVVPNEIPFVIDSSETFAKIIFGKRVANAIWKLFHGFTFLFLMLVTYSVLAPGIVIDLHYKTHFSLVGILNLAAQIALVLFMNPKLFVHAISQFELQYSSANVIGAIVTAMFMFKDWHVKLGLLSGSVVLLNLAFSDAWPSPVFLGVNIDLVARFTGFAMITILLQCKGLVYAAGDTSSFGEGIVALGRVANVGVRVLLEHEEAEGQKRSITTRIVYAEGLPFVVDARDTIAARWFGTTFATYCSYWVRNRALAVSTVLAFTTGEIAAVLCNFERFAYLGIIPPCTLIPVGAIWFFLYNVTLMQRLLRTWSVIYFVSVLWIGTASWVIVLTNNHSRMGVIAMAIMESFASCMDAFPSKLLHGYLRAIITIPVLLFNIGAFWGLFFGLYDTVNYSISLPDIFPAFQISYVDIVLSSLVSTTIYCFRNVIACIRRPNCFVNLVMPARASRASATLANAVIRVFGDAVEASVSPRDMNGEGDSVAR</sequence>
<organism evidence="2 3">
    <name type="scientific">Hondaea fermentalgiana</name>
    <dbReference type="NCBI Taxonomy" id="2315210"/>
    <lineage>
        <taxon>Eukaryota</taxon>
        <taxon>Sar</taxon>
        <taxon>Stramenopiles</taxon>
        <taxon>Bigyra</taxon>
        <taxon>Labyrinthulomycetes</taxon>
        <taxon>Thraustochytrida</taxon>
        <taxon>Thraustochytriidae</taxon>
        <taxon>Hondaea</taxon>
    </lineage>
</organism>
<feature type="transmembrane region" description="Helical" evidence="1">
    <location>
        <begin position="378"/>
        <end position="397"/>
    </location>
</feature>
<evidence type="ECO:0000313" key="3">
    <source>
        <dbReference type="Proteomes" id="UP000241890"/>
    </source>
</evidence>
<protein>
    <submittedName>
        <fullName evidence="2">Uncharacterized protein</fullName>
    </submittedName>
</protein>
<feature type="transmembrane region" description="Helical" evidence="1">
    <location>
        <begin position="342"/>
        <end position="366"/>
    </location>
</feature>
<accession>A0A2R5G3I8</accession>
<dbReference type="InParanoid" id="A0A2R5G3I8"/>
<evidence type="ECO:0000256" key="1">
    <source>
        <dbReference type="SAM" id="Phobius"/>
    </source>
</evidence>
<feature type="transmembrane region" description="Helical" evidence="1">
    <location>
        <begin position="99"/>
        <end position="122"/>
    </location>
</feature>
<feature type="transmembrane region" description="Helical" evidence="1">
    <location>
        <begin position="217"/>
        <end position="237"/>
    </location>
</feature>
<feature type="transmembrane region" description="Helical" evidence="1">
    <location>
        <begin position="129"/>
        <end position="150"/>
    </location>
</feature>
<name>A0A2R5G3I8_9STRA</name>
<keyword evidence="1" id="KW-0812">Transmembrane</keyword>
<keyword evidence="3" id="KW-1185">Reference proteome</keyword>
<feature type="transmembrane region" description="Helical" evidence="1">
    <location>
        <begin position="466"/>
        <end position="490"/>
    </location>
</feature>
<reference evidence="2 3" key="1">
    <citation type="submission" date="2017-12" db="EMBL/GenBank/DDBJ databases">
        <title>Sequencing, de novo assembly and annotation of complete genome of a new Thraustochytrid species, strain FCC1311.</title>
        <authorList>
            <person name="Sedici K."/>
            <person name="Godart F."/>
            <person name="Aiese Cigliano R."/>
            <person name="Sanseverino W."/>
            <person name="Barakat M."/>
            <person name="Ortet P."/>
            <person name="Marechal E."/>
            <person name="Cagnac O."/>
            <person name="Amato A."/>
        </authorList>
    </citation>
    <scope>NUCLEOTIDE SEQUENCE [LARGE SCALE GENOMIC DNA]</scope>
</reference>